<keyword evidence="1" id="KW-0472">Membrane</keyword>
<name>A0A1G4AX81_9PEZI</name>
<evidence type="ECO:0000313" key="3">
    <source>
        <dbReference type="Proteomes" id="UP000176998"/>
    </source>
</evidence>
<dbReference type="OrthoDB" id="4819812at2759"/>
<evidence type="ECO:0000313" key="2">
    <source>
        <dbReference type="EMBL" id="OHE93744.1"/>
    </source>
</evidence>
<keyword evidence="3" id="KW-1185">Reference proteome</keyword>
<accession>A0A1G4AX81</accession>
<keyword evidence="1" id="KW-1133">Transmembrane helix</keyword>
<keyword evidence="1" id="KW-0812">Transmembrane</keyword>
<evidence type="ECO:0000256" key="1">
    <source>
        <dbReference type="SAM" id="Phobius"/>
    </source>
</evidence>
<dbReference type="Proteomes" id="UP000176998">
    <property type="component" value="Unassembled WGS sequence"/>
</dbReference>
<feature type="transmembrane region" description="Helical" evidence="1">
    <location>
        <begin position="6"/>
        <end position="25"/>
    </location>
</feature>
<proteinExistence type="predicted"/>
<protein>
    <submittedName>
        <fullName evidence="2">Uncharacterized protein</fullName>
    </submittedName>
</protein>
<dbReference type="AlphaFoldDB" id="A0A1G4AX81"/>
<dbReference type="EMBL" id="MJBS01000113">
    <property type="protein sequence ID" value="OHE93744.1"/>
    <property type="molecule type" value="Genomic_DNA"/>
</dbReference>
<dbReference type="GeneID" id="34564108"/>
<dbReference type="RefSeq" id="XP_022470908.1">
    <property type="nucleotide sequence ID" value="XM_022622598.1"/>
</dbReference>
<organism evidence="2 3">
    <name type="scientific">Colletotrichum orchidophilum</name>
    <dbReference type="NCBI Taxonomy" id="1209926"/>
    <lineage>
        <taxon>Eukaryota</taxon>
        <taxon>Fungi</taxon>
        <taxon>Dikarya</taxon>
        <taxon>Ascomycota</taxon>
        <taxon>Pezizomycotina</taxon>
        <taxon>Sordariomycetes</taxon>
        <taxon>Hypocreomycetidae</taxon>
        <taxon>Glomerellales</taxon>
        <taxon>Glomerellaceae</taxon>
        <taxon>Colletotrichum</taxon>
    </lineage>
</organism>
<sequence length="399" mass="46376">MDFTPIYLINLIYVILFCASFHQWLKPLANWLITINFRPFLRGFLERFTGDVVSNMFDHESSLNWGDEFSFLIFDYSLVSDDETLIQLLMACILIRSQPIEIGDDEQEADSSHWTYYPWRVMEAIKPRFDVEDEEGCSTDLNSENAPTNPVPLPGVGHHFAQGKWLTHPPPEADLPSPRDDQMLAYLRDEFDQGNKITGEPFNVRYELGMFHRDLIQQLTAYHYRRRRGAGPITRQDVAARADTMWASNPSLRRFQERHQTVPWGVPVPFLTFQLIKYLPAAIEPDPELQRSWVSKYQIVCNPVTRTAYVRIRPGGDEAIGMTVEAAEQMIGGMRLLHVEMLKIWGLCRRRPMFWSGEDLDAFVRDIFEGAASRRKRIHLDPILSAKEHWRYIREVEGV</sequence>
<comment type="caution">
    <text evidence="2">The sequence shown here is derived from an EMBL/GenBank/DDBJ whole genome shotgun (WGS) entry which is preliminary data.</text>
</comment>
<reference evidence="2 3" key="1">
    <citation type="submission" date="2016-09" db="EMBL/GenBank/DDBJ databases">
        <authorList>
            <person name="Capua I."/>
            <person name="De Benedictis P."/>
            <person name="Joannis T."/>
            <person name="Lombin L.H."/>
            <person name="Cattoli G."/>
        </authorList>
    </citation>
    <scope>NUCLEOTIDE SEQUENCE [LARGE SCALE GENOMIC DNA]</scope>
    <source>
        <strain evidence="2 3">IMI 309357</strain>
    </source>
</reference>
<gene>
    <name evidence="2" type="ORF">CORC01_10971</name>
</gene>